<sequence>MVFITAASILFASVLPSVMGLTLNTPADTTADGVLAVTWSTVSTDPVFALFLSGPEGVDIATGVEPSALSANVTLGSVAPGTYTVTANTGDDIETVLSTSGSFTIGAAGSAVAAAGAGDNAAAGAAAAGAVEAAAPATAAPATAAKAKGKGKAAKGKAAKDKKGPRSVVSAKFGRRELYRD</sequence>
<name>A0AAD7H8B4_9AGAR</name>
<proteinExistence type="predicted"/>
<evidence type="ECO:0000256" key="2">
    <source>
        <dbReference type="SAM" id="SignalP"/>
    </source>
</evidence>
<accession>A0AAD7H8B4</accession>
<dbReference type="EMBL" id="JARJLG010000369">
    <property type="protein sequence ID" value="KAJ7714477.1"/>
    <property type="molecule type" value="Genomic_DNA"/>
</dbReference>
<organism evidence="3 4">
    <name type="scientific">Mycena maculata</name>
    <dbReference type="NCBI Taxonomy" id="230809"/>
    <lineage>
        <taxon>Eukaryota</taxon>
        <taxon>Fungi</taxon>
        <taxon>Dikarya</taxon>
        <taxon>Basidiomycota</taxon>
        <taxon>Agaricomycotina</taxon>
        <taxon>Agaricomycetes</taxon>
        <taxon>Agaricomycetidae</taxon>
        <taxon>Agaricales</taxon>
        <taxon>Marasmiineae</taxon>
        <taxon>Mycenaceae</taxon>
        <taxon>Mycena</taxon>
    </lineage>
</organism>
<feature type="chain" id="PRO_5041962097" evidence="2">
    <location>
        <begin position="21"/>
        <end position="181"/>
    </location>
</feature>
<evidence type="ECO:0000313" key="3">
    <source>
        <dbReference type="EMBL" id="KAJ7714477.1"/>
    </source>
</evidence>
<comment type="caution">
    <text evidence="3">The sequence shown here is derived from an EMBL/GenBank/DDBJ whole genome shotgun (WGS) entry which is preliminary data.</text>
</comment>
<feature type="region of interest" description="Disordered" evidence="1">
    <location>
        <begin position="141"/>
        <end position="181"/>
    </location>
</feature>
<dbReference type="AlphaFoldDB" id="A0AAD7H8B4"/>
<gene>
    <name evidence="3" type="ORF">DFH07DRAFT_785770</name>
</gene>
<keyword evidence="2" id="KW-0732">Signal</keyword>
<keyword evidence="4" id="KW-1185">Reference proteome</keyword>
<feature type="signal peptide" evidence="2">
    <location>
        <begin position="1"/>
        <end position="20"/>
    </location>
</feature>
<dbReference type="Proteomes" id="UP001215280">
    <property type="component" value="Unassembled WGS sequence"/>
</dbReference>
<evidence type="ECO:0000256" key="1">
    <source>
        <dbReference type="SAM" id="MobiDB-lite"/>
    </source>
</evidence>
<reference evidence="3" key="1">
    <citation type="submission" date="2023-03" db="EMBL/GenBank/DDBJ databases">
        <title>Massive genome expansion in bonnet fungi (Mycena s.s.) driven by repeated elements and novel gene families across ecological guilds.</title>
        <authorList>
            <consortium name="Lawrence Berkeley National Laboratory"/>
            <person name="Harder C.B."/>
            <person name="Miyauchi S."/>
            <person name="Viragh M."/>
            <person name="Kuo A."/>
            <person name="Thoen E."/>
            <person name="Andreopoulos B."/>
            <person name="Lu D."/>
            <person name="Skrede I."/>
            <person name="Drula E."/>
            <person name="Henrissat B."/>
            <person name="Morin E."/>
            <person name="Kohler A."/>
            <person name="Barry K."/>
            <person name="LaButti K."/>
            <person name="Morin E."/>
            <person name="Salamov A."/>
            <person name="Lipzen A."/>
            <person name="Mereny Z."/>
            <person name="Hegedus B."/>
            <person name="Baldrian P."/>
            <person name="Stursova M."/>
            <person name="Weitz H."/>
            <person name="Taylor A."/>
            <person name="Grigoriev I.V."/>
            <person name="Nagy L.G."/>
            <person name="Martin F."/>
            <person name="Kauserud H."/>
        </authorList>
    </citation>
    <scope>NUCLEOTIDE SEQUENCE</scope>
    <source>
        <strain evidence="3">CBHHK188m</strain>
    </source>
</reference>
<evidence type="ECO:0000313" key="4">
    <source>
        <dbReference type="Proteomes" id="UP001215280"/>
    </source>
</evidence>
<feature type="compositionally biased region" description="Basic residues" evidence="1">
    <location>
        <begin position="147"/>
        <end position="157"/>
    </location>
</feature>
<protein>
    <submittedName>
        <fullName evidence="3">Uncharacterized protein</fullName>
    </submittedName>
</protein>